<sequence length="360" mass="40938">MWDLIKGFVKAHEDDLHGISLNLRFSPALASKQKTRQAGTRFAENTLVYASRVKYAICLEKPIYALKKKIMDLNCGIEELSTEVRLKAAVELNETISNRDACIAQLRGLIEHSGITGCLADGFLLRFLRARKFNIHQALASYIAYYETRSLYSEVFLNLRPKYVLHVFRDCVVARLTTFLPNGCPVIYFQPGLWGPKMWPITDIFRANVVLVEELLLRWPETQVHGVVILIDLTGFSWRQAIHMMRPSFLRQAARFLQASTPVRVKSVHIYNEPSTFSTVYGALRPLLKPKMVNRIKMHGSSLESLHSSIPPTHLPSGSQLEGSGPPLPNTDYLASIMELDDMFKRLQHFPILRRLSSCI</sequence>
<dbReference type="SUPFAM" id="SSF46938">
    <property type="entry name" value="CRAL/TRIO N-terminal domain"/>
    <property type="match status" value="1"/>
</dbReference>
<dbReference type="Pfam" id="PF00650">
    <property type="entry name" value="CRAL_TRIO"/>
    <property type="match status" value="1"/>
</dbReference>
<dbReference type="SMART" id="SM00516">
    <property type="entry name" value="SEC14"/>
    <property type="match status" value="1"/>
</dbReference>
<dbReference type="GO" id="GO:1902936">
    <property type="term" value="F:phosphatidylinositol bisphosphate binding"/>
    <property type="evidence" value="ECO:0007669"/>
    <property type="project" value="TreeGrafter"/>
</dbReference>
<dbReference type="AlphaFoldDB" id="A0A504YJ57"/>
<reference evidence="3 4" key="1">
    <citation type="submission" date="2019-04" db="EMBL/GenBank/DDBJ databases">
        <title>Annotation for the trematode Fasciola gigantica.</title>
        <authorList>
            <person name="Choi Y.-J."/>
        </authorList>
    </citation>
    <scope>NUCLEOTIDE SEQUENCE [LARGE SCALE GENOMIC DNA]</scope>
    <source>
        <strain evidence="3">Uganda_cow_1</strain>
    </source>
</reference>
<dbReference type="OrthoDB" id="75724at2759"/>
<proteinExistence type="predicted"/>
<evidence type="ECO:0000256" key="1">
    <source>
        <dbReference type="SAM" id="MobiDB-lite"/>
    </source>
</evidence>
<protein>
    <submittedName>
        <fullName evidence="3">Alpha-tocopherol transfer protein</fullName>
    </submittedName>
</protein>
<dbReference type="SMART" id="SM01100">
    <property type="entry name" value="CRAL_TRIO_N"/>
    <property type="match status" value="1"/>
</dbReference>
<dbReference type="GO" id="GO:0016020">
    <property type="term" value="C:membrane"/>
    <property type="evidence" value="ECO:0007669"/>
    <property type="project" value="TreeGrafter"/>
</dbReference>
<dbReference type="STRING" id="46835.A0A504YJ57"/>
<evidence type="ECO:0000259" key="2">
    <source>
        <dbReference type="PROSITE" id="PS50191"/>
    </source>
</evidence>
<evidence type="ECO:0000313" key="3">
    <source>
        <dbReference type="EMBL" id="TPP61294.1"/>
    </source>
</evidence>
<dbReference type="Proteomes" id="UP000316759">
    <property type="component" value="Unassembled WGS sequence"/>
</dbReference>
<keyword evidence="4" id="KW-1185">Reference proteome</keyword>
<dbReference type="CDD" id="cd00170">
    <property type="entry name" value="SEC14"/>
    <property type="match status" value="1"/>
</dbReference>
<dbReference type="InterPro" id="IPR001251">
    <property type="entry name" value="CRAL-TRIO_dom"/>
</dbReference>
<gene>
    <name evidence="3" type="ORF">FGIG_02116</name>
</gene>
<name>A0A504YJ57_FASGI</name>
<dbReference type="Gene3D" id="1.20.5.1200">
    <property type="entry name" value="Alpha-tocopherol transfer"/>
    <property type="match status" value="1"/>
</dbReference>
<feature type="region of interest" description="Disordered" evidence="1">
    <location>
        <begin position="304"/>
        <end position="325"/>
    </location>
</feature>
<dbReference type="PRINTS" id="PR00180">
    <property type="entry name" value="CRETINALDHBP"/>
</dbReference>
<dbReference type="Gene3D" id="1.10.8.20">
    <property type="entry name" value="N-terminal domain of phosphatidylinositol transfer protein sec14p"/>
    <property type="match status" value="1"/>
</dbReference>
<dbReference type="Pfam" id="PF03765">
    <property type="entry name" value="CRAL_TRIO_N"/>
    <property type="match status" value="1"/>
</dbReference>
<dbReference type="SUPFAM" id="SSF52087">
    <property type="entry name" value="CRAL/TRIO domain"/>
    <property type="match status" value="1"/>
</dbReference>
<accession>A0A504YJ57</accession>
<feature type="compositionally biased region" description="Polar residues" evidence="1">
    <location>
        <begin position="304"/>
        <end position="322"/>
    </location>
</feature>
<dbReference type="PROSITE" id="PS50191">
    <property type="entry name" value="CRAL_TRIO"/>
    <property type="match status" value="1"/>
</dbReference>
<feature type="domain" description="CRAL-TRIO" evidence="2">
    <location>
        <begin position="152"/>
        <end position="317"/>
    </location>
</feature>
<dbReference type="InterPro" id="IPR036865">
    <property type="entry name" value="CRAL-TRIO_dom_sf"/>
</dbReference>
<organism evidence="3 4">
    <name type="scientific">Fasciola gigantica</name>
    <name type="common">Giant liver fluke</name>
    <dbReference type="NCBI Taxonomy" id="46835"/>
    <lineage>
        <taxon>Eukaryota</taxon>
        <taxon>Metazoa</taxon>
        <taxon>Spiralia</taxon>
        <taxon>Lophotrochozoa</taxon>
        <taxon>Platyhelminthes</taxon>
        <taxon>Trematoda</taxon>
        <taxon>Digenea</taxon>
        <taxon>Plagiorchiida</taxon>
        <taxon>Echinostomata</taxon>
        <taxon>Echinostomatoidea</taxon>
        <taxon>Fasciolidae</taxon>
        <taxon>Fasciola</taxon>
    </lineage>
</organism>
<dbReference type="InterPro" id="IPR036273">
    <property type="entry name" value="CRAL/TRIO_N_dom_sf"/>
</dbReference>
<dbReference type="InterPro" id="IPR011074">
    <property type="entry name" value="CRAL/TRIO_N_dom"/>
</dbReference>
<comment type="caution">
    <text evidence="3">The sequence shown here is derived from an EMBL/GenBank/DDBJ whole genome shotgun (WGS) entry which is preliminary data.</text>
</comment>
<dbReference type="PANTHER" id="PTHR10174">
    <property type="entry name" value="ALPHA-TOCOPHEROL TRANSFER PROTEIN-RELATED"/>
    <property type="match status" value="1"/>
</dbReference>
<dbReference type="Gene3D" id="3.40.525.10">
    <property type="entry name" value="CRAL-TRIO lipid binding domain"/>
    <property type="match status" value="1"/>
</dbReference>
<dbReference type="PANTHER" id="PTHR10174:SF130">
    <property type="entry name" value="ALPHA-TOCOPHEROL TRANSFER PROTEIN-LIKE"/>
    <property type="match status" value="1"/>
</dbReference>
<evidence type="ECO:0000313" key="4">
    <source>
        <dbReference type="Proteomes" id="UP000316759"/>
    </source>
</evidence>
<dbReference type="EMBL" id="SUNJ01008366">
    <property type="protein sequence ID" value="TPP61294.1"/>
    <property type="molecule type" value="Genomic_DNA"/>
</dbReference>